<protein>
    <submittedName>
        <fullName evidence="2">Uncharacterized protein</fullName>
    </submittedName>
</protein>
<sequence>MNSSYEYLAELSKGRAFPEPPPYKYRVLFGLLYIVLTTTALTLYLPLIIIFNVYRKFRNNSCYWIMTALGLCDVIMLIGEIGIGVLVVARSPNEIEPEAVRMKLFEPAVRTTLWFEKVLMSSMSAGILSGCLMFPILALNRLTTITGICKLPTCIYMVSNEENTFITELFPFLMMIAFS</sequence>
<dbReference type="EMBL" id="JAUCMV010000001">
    <property type="protein sequence ID" value="KAK0427185.1"/>
    <property type="molecule type" value="Genomic_DNA"/>
</dbReference>
<proteinExistence type="predicted"/>
<reference evidence="2" key="1">
    <citation type="submission" date="2023-06" db="EMBL/GenBank/DDBJ databases">
        <title>Genomic analysis of the entomopathogenic nematode Steinernema hermaphroditum.</title>
        <authorList>
            <person name="Schwarz E.M."/>
            <person name="Heppert J.K."/>
            <person name="Baniya A."/>
            <person name="Schwartz H.T."/>
            <person name="Tan C.-H."/>
            <person name="Antoshechkin I."/>
            <person name="Sternberg P.W."/>
            <person name="Goodrich-Blair H."/>
            <person name="Dillman A.R."/>
        </authorList>
    </citation>
    <scope>NUCLEOTIDE SEQUENCE</scope>
    <source>
        <strain evidence="2">PS9179</strain>
        <tissue evidence="2">Whole animal</tissue>
    </source>
</reference>
<feature type="transmembrane region" description="Helical" evidence="1">
    <location>
        <begin position="118"/>
        <end position="139"/>
    </location>
</feature>
<keyword evidence="3" id="KW-1185">Reference proteome</keyword>
<evidence type="ECO:0000256" key="1">
    <source>
        <dbReference type="SAM" id="Phobius"/>
    </source>
</evidence>
<keyword evidence="1" id="KW-0472">Membrane</keyword>
<keyword evidence="1" id="KW-1133">Transmembrane helix</keyword>
<evidence type="ECO:0000313" key="2">
    <source>
        <dbReference type="EMBL" id="KAK0427185.1"/>
    </source>
</evidence>
<feature type="transmembrane region" description="Helical" evidence="1">
    <location>
        <begin position="63"/>
        <end position="89"/>
    </location>
</feature>
<feature type="transmembrane region" description="Helical" evidence="1">
    <location>
        <begin position="27"/>
        <end position="51"/>
    </location>
</feature>
<gene>
    <name evidence="2" type="ORF">QR680_010102</name>
</gene>
<dbReference type="AlphaFoldDB" id="A0AA39INZ6"/>
<comment type="caution">
    <text evidence="2">The sequence shown here is derived from an EMBL/GenBank/DDBJ whole genome shotgun (WGS) entry which is preliminary data.</text>
</comment>
<dbReference type="Proteomes" id="UP001175271">
    <property type="component" value="Unassembled WGS sequence"/>
</dbReference>
<name>A0AA39INZ6_9BILA</name>
<organism evidence="2 3">
    <name type="scientific">Steinernema hermaphroditum</name>
    <dbReference type="NCBI Taxonomy" id="289476"/>
    <lineage>
        <taxon>Eukaryota</taxon>
        <taxon>Metazoa</taxon>
        <taxon>Ecdysozoa</taxon>
        <taxon>Nematoda</taxon>
        <taxon>Chromadorea</taxon>
        <taxon>Rhabditida</taxon>
        <taxon>Tylenchina</taxon>
        <taxon>Panagrolaimomorpha</taxon>
        <taxon>Strongyloidoidea</taxon>
        <taxon>Steinernematidae</taxon>
        <taxon>Steinernema</taxon>
    </lineage>
</organism>
<evidence type="ECO:0000313" key="3">
    <source>
        <dbReference type="Proteomes" id="UP001175271"/>
    </source>
</evidence>
<accession>A0AA39INZ6</accession>
<keyword evidence="1" id="KW-0812">Transmembrane</keyword>